<feature type="transmembrane region" description="Helical" evidence="13">
    <location>
        <begin position="338"/>
        <end position="362"/>
    </location>
</feature>
<reference evidence="15 16" key="1">
    <citation type="journal article" date="2011" name="Front. Microbiol.">
        <title>Genomic signatures of strain selection and enhancement in Bacillus atrophaeus var. globigii, a historical biowarfare simulant.</title>
        <authorList>
            <person name="Gibbons H.S."/>
            <person name="Broomall S.M."/>
            <person name="McNew L.A."/>
            <person name="Daligault H."/>
            <person name="Chapman C."/>
            <person name="Bruce D."/>
            <person name="Karavis M."/>
            <person name="Krepps M."/>
            <person name="McGregor P.A."/>
            <person name="Hong C."/>
            <person name="Park K.H."/>
            <person name="Akmal A."/>
            <person name="Feldman A."/>
            <person name="Lin J.S."/>
            <person name="Chang W.E."/>
            <person name="Higgs B.W."/>
            <person name="Demirev P."/>
            <person name="Lindquist J."/>
            <person name="Liem A."/>
            <person name="Fochler E."/>
            <person name="Read T.D."/>
            <person name="Tapia R."/>
            <person name="Johnson S."/>
            <person name="Bishop-Lilly K.A."/>
            <person name="Detter C."/>
            <person name="Han C."/>
            <person name="Sozhamannan S."/>
            <person name="Rosenzweig C.N."/>
            <person name="Skowronski E.W."/>
        </authorList>
    </citation>
    <scope>NUCLEOTIDE SEQUENCE [LARGE SCALE GENOMIC DNA]</scope>
    <source>
        <strain evidence="15 16">CC-PW-9</strain>
    </source>
</reference>
<dbReference type="PANTHER" id="PTHR43520:SF8">
    <property type="entry name" value="P-TYPE CU(+) TRANSPORTER"/>
    <property type="match status" value="1"/>
</dbReference>
<keyword evidence="6 13" id="KW-0479">Metal-binding</keyword>
<evidence type="ECO:0000256" key="8">
    <source>
        <dbReference type="ARBA" id="ARBA00022840"/>
    </source>
</evidence>
<dbReference type="PROSITE" id="PS01229">
    <property type="entry name" value="COF_2"/>
    <property type="match status" value="1"/>
</dbReference>
<dbReference type="FunFam" id="2.70.150.10:FF:000002">
    <property type="entry name" value="Copper-transporting ATPase 1, putative"/>
    <property type="match status" value="1"/>
</dbReference>
<sequence length="734" mass="77852">MSQAKSVQLQLQGMSCAGCAKAIDRALSGVKGVNHVNVNFANEVAAVEGENLNPEQLIHAVEEAGYGASVVDHSNDQAQQQAQQNKQLWKFIIAAVLSLPLLYTMVGHFSWTASLPLPDILMNPWVQLALATPVQFIIGWQFYRGSYHALKAGAANMDVLVALGTSAAYFYSLVLALQGKAHEGLYFETSAVLITLILLGKWFEARAKGNSSSAIRQLLQLQPKQALRENAKGDVEQIAAEKLQVGDIVHIKPGQQVPADSEVIEGETAIDESMLTGESVPVSKAPGDELIGGTVNQQGFIKAKVSKVGSDSALAQIVRVVEQAQNSKAPIQRLADKVASIFVPVVLGIAALTFVLWITWFAAGDFSAALQATVAVLVIACPCALGLATPTSIMAGSGRAAQAGVLFKRSEVLERTQAIDTMVFDKTGTLTFGKPQLTDSQFAEGVDEQHVRQAIAALESQSEHPLAAAIVEGLAVDTKAATFSQFTSKSGLGVEATLEGDQPVTVRIGSLEYIQQQDIDISAWQETVTQLQKQGKTAMLASFDQQVVALLAVADKIRDNAAEVITALQKRGIKTVMLSGDNSRTAQAIADQAGIDEVIAGVLPEQKAQHIEKLQQQSHCVAMVGDGVNDAPALATADIGIAMGAGTDIAIEAADIALVRDDLSSILTALEMSRLTVRNIRQNLFWAFAYNTLGIPIAASGLLAPWLAGAAMALSSVSVVMNALRLQRVKLNKG</sequence>
<dbReference type="SUPFAM" id="SSF55008">
    <property type="entry name" value="HMA, heavy metal-associated domain"/>
    <property type="match status" value="1"/>
</dbReference>
<keyword evidence="10 13" id="KW-1133">Transmembrane helix</keyword>
<evidence type="ECO:0000259" key="14">
    <source>
        <dbReference type="PROSITE" id="PS50846"/>
    </source>
</evidence>
<keyword evidence="16" id="KW-1185">Reference proteome</keyword>
<dbReference type="SUPFAM" id="SSF56784">
    <property type="entry name" value="HAD-like"/>
    <property type="match status" value="1"/>
</dbReference>
<dbReference type="SUPFAM" id="SSF81665">
    <property type="entry name" value="Calcium ATPase, transmembrane domain M"/>
    <property type="match status" value="1"/>
</dbReference>
<evidence type="ECO:0000256" key="13">
    <source>
        <dbReference type="RuleBase" id="RU362081"/>
    </source>
</evidence>
<dbReference type="InterPro" id="IPR017969">
    <property type="entry name" value="Heavy-metal-associated_CS"/>
</dbReference>
<dbReference type="CDD" id="cd02094">
    <property type="entry name" value="P-type_ATPase_Cu-like"/>
    <property type="match status" value="1"/>
</dbReference>
<dbReference type="Pfam" id="PF00403">
    <property type="entry name" value="HMA"/>
    <property type="match status" value="1"/>
</dbReference>
<dbReference type="Gene3D" id="3.40.50.1000">
    <property type="entry name" value="HAD superfamily/HAD-like"/>
    <property type="match status" value="1"/>
</dbReference>
<dbReference type="PROSITE" id="PS01047">
    <property type="entry name" value="HMA_1"/>
    <property type="match status" value="1"/>
</dbReference>
<dbReference type="FunFam" id="3.40.50.1000:FF:000020">
    <property type="entry name" value="Probable cation-transporting P-type ATPase"/>
    <property type="match status" value="1"/>
</dbReference>
<dbReference type="PANTHER" id="PTHR43520">
    <property type="entry name" value="ATP7, ISOFORM B"/>
    <property type="match status" value="1"/>
</dbReference>
<evidence type="ECO:0000256" key="12">
    <source>
        <dbReference type="ARBA" id="ARBA00023136"/>
    </source>
</evidence>
<dbReference type="GO" id="GO:0043682">
    <property type="term" value="F:P-type divalent copper transporter activity"/>
    <property type="evidence" value="ECO:0007669"/>
    <property type="project" value="TreeGrafter"/>
</dbReference>
<dbReference type="InterPro" id="IPR027256">
    <property type="entry name" value="P-typ_ATPase_IB"/>
</dbReference>
<keyword evidence="5 13" id="KW-0812">Transmembrane</keyword>
<dbReference type="Proteomes" id="UP000287996">
    <property type="component" value="Unassembled WGS sequence"/>
</dbReference>
<comment type="similarity">
    <text evidence="2 13">Belongs to the cation transport ATPase (P-type) (TC 3.A.3) family. Type IB subfamily.</text>
</comment>
<dbReference type="PRINTS" id="PR00119">
    <property type="entry name" value="CATATPASE"/>
</dbReference>
<dbReference type="InterPro" id="IPR023299">
    <property type="entry name" value="ATPase_P-typ_cyto_dom_N"/>
</dbReference>
<feature type="transmembrane region" description="Helical" evidence="13">
    <location>
        <begin position="184"/>
        <end position="203"/>
    </location>
</feature>
<evidence type="ECO:0000256" key="4">
    <source>
        <dbReference type="ARBA" id="ARBA00022475"/>
    </source>
</evidence>
<feature type="transmembrane region" description="Helical" evidence="13">
    <location>
        <begin position="125"/>
        <end position="143"/>
    </location>
</feature>
<keyword evidence="3" id="KW-0813">Transport</keyword>
<feature type="transmembrane region" description="Helical" evidence="13">
    <location>
        <begin position="683"/>
        <end position="700"/>
    </location>
</feature>
<evidence type="ECO:0000256" key="1">
    <source>
        <dbReference type="ARBA" id="ARBA00004651"/>
    </source>
</evidence>
<dbReference type="InterPro" id="IPR059000">
    <property type="entry name" value="ATPase_P-type_domA"/>
</dbReference>
<evidence type="ECO:0000256" key="5">
    <source>
        <dbReference type="ARBA" id="ARBA00022692"/>
    </source>
</evidence>
<dbReference type="GO" id="GO:0016887">
    <property type="term" value="F:ATP hydrolysis activity"/>
    <property type="evidence" value="ECO:0007669"/>
    <property type="project" value="InterPro"/>
</dbReference>
<dbReference type="PROSITE" id="PS50846">
    <property type="entry name" value="HMA_2"/>
    <property type="match status" value="1"/>
</dbReference>
<keyword evidence="11" id="KW-0406">Ion transport</keyword>
<dbReference type="InterPro" id="IPR023214">
    <property type="entry name" value="HAD_sf"/>
</dbReference>
<dbReference type="GO" id="GO:0005507">
    <property type="term" value="F:copper ion binding"/>
    <property type="evidence" value="ECO:0007669"/>
    <property type="project" value="TreeGrafter"/>
</dbReference>
<protein>
    <submittedName>
        <fullName evidence="15">Copper-translocating P-type ATPase</fullName>
    </submittedName>
</protein>
<dbReference type="InterPro" id="IPR036163">
    <property type="entry name" value="HMA_dom_sf"/>
</dbReference>
<feature type="domain" description="HMA" evidence="14">
    <location>
        <begin position="5"/>
        <end position="69"/>
    </location>
</feature>
<dbReference type="SUPFAM" id="SSF81653">
    <property type="entry name" value="Calcium ATPase, transduction domain A"/>
    <property type="match status" value="1"/>
</dbReference>
<dbReference type="InterPro" id="IPR001757">
    <property type="entry name" value="P_typ_ATPase"/>
</dbReference>
<dbReference type="InterPro" id="IPR044492">
    <property type="entry name" value="P_typ_ATPase_HD_dom"/>
</dbReference>
<dbReference type="EMBL" id="PIQH01000007">
    <property type="protein sequence ID" value="RUO79947.1"/>
    <property type="molecule type" value="Genomic_DNA"/>
</dbReference>
<dbReference type="AlphaFoldDB" id="A0A432ZPX4"/>
<keyword evidence="4 13" id="KW-1003">Cell membrane</keyword>
<keyword evidence="7 13" id="KW-0547">Nucleotide-binding</keyword>
<name>A0A432ZPX4_9GAMM</name>
<dbReference type="NCBIfam" id="TIGR01525">
    <property type="entry name" value="ATPase-IB_hvy"/>
    <property type="match status" value="1"/>
</dbReference>
<keyword evidence="12 13" id="KW-0472">Membrane</keyword>
<evidence type="ECO:0000256" key="11">
    <source>
        <dbReference type="ARBA" id="ARBA00023065"/>
    </source>
</evidence>
<dbReference type="RefSeq" id="WP_126842123.1">
    <property type="nucleotide sequence ID" value="NZ_PIQH01000007.1"/>
</dbReference>
<dbReference type="GO" id="GO:0055070">
    <property type="term" value="P:copper ion homeostasis"/>
    <property type="evidence" value="ECO:0007669"/>
    <property type="project" value="TreeGrafter"/>
</dbReference>
<dbReference type="Gene3D" id="3.30.70.100">
    <property type="match status" value="1"/>
</dbReference>
<dbReference type="NCBIfam" id="TIGR01494">
    <property type="entry name" value="ATPase_P-type"/>
    <property type="match status" value="1"/>
</dbReference>
<dbReference type="Pfam" id="PF00122">
    <property type="entry name" value="E1-E2_ATPase"/>
    <property type="match status" value="1"/>
</dbReference>
<dbReference type="SFLD" id="SFLDG00002">
    <property type="entry name" value="C1.7:_P-type_atpase_like"/>
    <property type="match status" value="1"/>
</dbReference>
<dbReference type="InterPro" id="IPR023298">
    <property type="entry name" value="ATPase_P-typ_TM_dom_sf"/>
</dbReference>
<evidence type="ECO:0000313" key="16">
    <source>
        <dbReference type="Proteomes" id="UP000287996"/>
    </source>
</evidence>
<dbReference type="OrthoDB" id="9814270at2"/>
<dbReference type="SFLD" id="SFLDS00003">
    <property type="entry name" value="Haloacid_Dehalogenase"/>
    <property type="match status" value="1"/>
</dbReference>
<organism evidence="15 16">
    <name type="scientific">Idiomarina tyrosinivorans</name>
    <dbReference type="NCBI Taxonomy" id="1445662"/>
    <lineage>
        <taxon>Bacteria</taxon>
        <taxon>Pseudomonadati</taxon>
        <taxon>Pseudomonadota</taxon>
        <taxon>Gammaproteobacteria</taxon>
        <taxon>Alteromonadales</taxon>
        <taxon>Idiomarinaceae</taxon>
        <taxon>Idiomarina</taxon>
    </lineage>
</organism>
<feature type="transmembrane region" description="Helical" evidence="13">
    <location>
        <begin position="88"/>
        <end position="105"/>
    </location>
</feature>
<keyword evidence="9" id="KW-1278">Translocase</keyword>
<dbReference type="InterPro" id="IPR006121">
    <property type="entry name" value="HMA_dom"/>
</dbReference>
<evidence type="ECO:0000256" key="10">
    <source>
        <dbReference type="ARBA" id="ARBA00022989"/>
    </source>
</evidence>
<proteinExistence type="inferred from homology"/>
<dbReference type="SFLD" id="SFLDF00027">
    <property type="entry name" value="p-type_atpase"/>
    <property type="match status" value="1"/>
</dbReference>
<evidence type="ECO:0000256" key="6">
    <source>
        <dbReference type="ARBA" id="ARBA00022723"/>
    </source>
</evidence>
<dbReference type="CDD" id="cd00371">
    <property type="entry name" value="HMA"/>
    <property type="match status" value="1"/>
</dbReference>
<comment type="caution">
    <text evidence="15">The sequence shown here is derived from an EMBL/GenBank/DDBJ whole genome shotgun (WGS) entry which is preliminary data.</text>
</comment>
<feature type="transmembrane region" description="Helical" evidence="13">
    <location>
        <begin position="368"/>
        <end position="389"/>
    </location>
</feature>
<gene>
    <name evidence="15" type="ORF">CWI84_08280</name>
</gene>
<dbReference type="PROSITE" id="PS00154">
    <property type="entry name" value="ATPASE_E1_E2"/>
    <property type="match status" value="1"/>
</dbReference>
<dbReference type="Pfam" id="PF00702">
    <property type="entry name" value="Hydrolase"/>
    <property type="match status" value="1"/>
</dbReference>
<dbReference type="Gene3D" id="2.70.150.10">
    <property type="entry name" value="Calcium-transporting ATPase, cytoplasmic transduction domain A"/>
    <property type="match status" value="1"/>
</dbReference>
<evidence type="ECO:0000256" key="2">
    <source>
        <dbReference type="ARBA" id="ARBA00006024"/>
    </source>
</evidence>
<accession>A0A432ZPX4</accession>
<evidence type="ECO:0000256" key="3">
    <source>
        <dbReference type="ARBA" id="ARBA00022448"/>
    </source>
</evidence>
<dbReference type="GO" id="GO:0005524">
    <property type="term" value="F:ATP binding"/>
    <property type="evidence" value="ECO:0007669"/>
    <property type="project" value="UniProtKB-UniRule"/>
</dbReference>
<dbReference type="InterPro" id="IPR018303">
    <property type="entry name" value="ATPase_P-typ_P_site"/>
</dbReference>
<dbReference type="InterPro" id="IPR008250">
    <property type="entry name" value="ATPase_P-typ_transduc_dom_A_sf"/>
</dbReference>
<keyword evidence="8 13" id="KW-0067">ATP-binding</keyword>
<dbReference type="NCBIfam" id="TIGR01511">
    <property type="entry name" value="ATPase-IB1_Cu"/>
    <property type="match status" value="1"/>
</dbReference>
<dbReference type="Gene3D" id="3.40.1110.10">
    <property type="entry name" value="Calcium-transporting ATPase, cytoplasmic domain N"/>
    <property type="match status" value="1"/>
</dbReference>
<feature type="transmembrane region" description="Helical" evidence="13">
    <location>
        <begin position="155"/>
        <end position="178"/>
    </location>
</feature>
<dbReference type="GO" id="GO:0005886">
    <property type="term" value="C:plasma membrane"/>
    <property type="evidence" value="ECO:0007669"/>
    <property type="project" value="UniProtKB-SubCell"/>
</dbReference>
<evidence type="ECO:0000313" key="15">
    <source>
        <dbReference type="EMBL" id="RUO79947.1"/>
    </source>
</evidence>
<evidence type="ECO:0000256" key="9">
    <source>
        <dbReference type="ARBA" id="ARBA00022967"/>
    </source>
</evidence>
<dbReference type="InterPro" id="IPR036412">
    <property type="entry name" value="HAD-like_sf"/>
</dbReference>
<dbReference type="PRINTS" id="PR00943">
    <property type="entry name" value="CUATPASE"/>
</dbReference>
<comment type="subcellular location">
    <subcellularLocation>
        <location evidence="1">Cell membrane</location>
        <topology evidence="1">Multi-pass membrane protein</topology>
    </subcellularLocation>
</comment>
<evidence type="ECO:0000256" key="7">
    <source>
        <dbReference type="ARBA" id="ARBA00022741"/>
    </source>
</evidence>
<dbReference type="FunFam" id="3.30.70.100:FF:000001">
    <property type="entry name" value="ATPase copper transporting beta"/>
    <property type="match status" value="1"/>
</dbReference>